<evidence type="ECO:0000313" key="3">
    <source>
        <dbReference type="EMBL" id="TFK80474.1"/>
    </source>
</evidence>
<feature type="region of interest" description="Disordered" evidence="1">
    <location>
        <begin position="154"/>
        <end position="197"/>
    </location>
</feature>
<accession>A0A5C3NSZ7</accession>
<dbReference type="EMBL" id="ML211765">
    <property type="protein sequence ID" value="TFK80474.1"/>
    <property type="molecule type" value="Genomic_DNA"/>
</dbReference>
<name>A0A5C3NSZ7_9APHY</name>
<organism evidence="3 4">
    <name type="scientific">Polyporus arcularius HHB13444</name>
    <dbReference type="NCBI Taxonomy" id="1314778"/>
    <lineage>
        <taxon>Eukaryota</taxon>
        <taxon>Fungi</taxon>
        <taxon>Dikarya</taxon>
        <taxon>Basidiomycota</taxon>
        <taxon>Agaricomycotina</taxon>
        <taxon>Agaricomycetes</taxon>
        <taxon>Polyporales</taxon>
        <taxon>Polyporaceae</taxon>
        <taxon>Polyporus</taxon>
    </lineage>
</organism>
<protein>
    <recommendedName>
        <fullName evidence="2">Domain of unknown function at the cortex 1 domain-containing protein</fullName>
    </recommendedName>
</protein>
<evidence type="ECO:0000259" key="2">
    <source>
        <dbReference type="Pfam" id="PF08588"/>
    </source>
</evidence>
<keyword evidence="4" id="KW-1185">Reference proteome</keyword>
<dbReference type="STRING" id="1314778.A0A5C3NSZ7"/>
<dbReference type="InterPro" id="IPR013897">
    <property type="entry name" value="Duc1"/>
</dbReference>
<proteinExistence type="predicted"/>
<dbReference type="AlphaFoldDB" id="A0A5C3NSZ7"/>
<dbReference type="Proteomes" id="UP000308197">
    <property type="component" value="Unassembled WGS sequence"/>
</dbReference>
<feature type="domain" description="Domain of unknown function at the cortex 1" evidence="2">
    <location>
        <begin position="120"/>
        <end position="204"/>
    </location>
</feature>
<reference evidence="3 4" key="1">
    <citation type="journal article" date="2019" name="Nat. Ecol. Evol.">
        <title>Megaphylogeny resolves global patterns of mushroom evolution.</title>
        <authorList>
            <person name="Varga T."/>
            <person name="Krizsan K."/>
            <person name="Foldi C."/>
            <person name="Dima B."/>
            <person name="Sanchez-Garcia M."/>
            <person name="Sanchez-Ramirez S."/>
            <person name="Szollosi G.J."/>
            <person name="Szarkandi J.G."/>
            <person name="Papp V."/>
            <person name="Albert L."/>
            <person name="Andreopoulos W."/>
            <person name="Angelini C."/>
            <person name="Antonin V."/>
            <person name="Barry K.W."/>
            <person name="Bougher N.L."/>
            <person name="Buchanan P."/>
            <person name="Buyck B."/>
            <person name="Bense V."/>
            <person name="Catcheside P."/>
            <person name="Chovatia M."/>
            <person name="Cooper J."/>
            <person name="Damon W."/>
            <person name="Desjardin D."/>
            <person name="Finy P."/>
            <person name="Geml J."/>
            <person name="Haridas S."/>
            <person name="Hughes K."/>
            <person name="Justo A."/>
            <person name="Karasinski D."/>
            <person name="Kautmanova I."/>
            <person name="Kiss B."/>
            <person name="Kocsube S."/>
            <person name="Kotiranta H."/>
            <person name="LaButti K.M."/>
            <person name="Lechner B.E."/>
            <person name="Liimatainen K."/>
            <person name="Lipzen A."/>
            <person name="Lukacs Z."/>
            <person name="Mihaltcheva S."/>
            <person name="Morgado L.N."/>
            <person name="Niskanen T."/>
            <person name="Noordeloos M.E."/>
            <person name="Ohm R.A."/>
            <person name="Ortiz-Santana B."/>
            <person name="Ovrebo C."/>
            <person name="Racz N."/>
            <person name="Riley R."/>
            <person name="Savchenko A."/>
            <person name="Shiryaev A."/>
            <person name="Soop K."/>
            <person name="Spirin V."/>
            <person name="Szebenyi C."/>
            <person name="Tomsovsky M."/>
            <person name="Tulloss R.E."/>
            <person name="Uehling J."/>
            <person name="Grigoriev I.V."/>
            <person name="Vagvolgyi C."/>
            <person name="Papp T."/>
            <person name="Martin F.M."/>
            <person name="Miettinen O."/>
            <person name="Hibbett D.S."/>
            <person name="Nagy L.G."/>
        </authorList>
    </citation>
    <scope>NUCLEOTIDE SEQUENCE [LARGE SCALE GENOMIC DNA]</scope>
    <source>
        <strain evidence="3 4">HHB13444</strain>
    </source>
</reference>
<feature type="compositionally biased region" description="Basic and acidic residues" evidence="1">
    <location>
        <begin position="164"/>
        <end position="174"/>
    </location>
</feature>
<gene>
    <name evidence="3" type="ORF">K466DRAFT_605303</name>
</gene>
<sequence>MASAPSRAPNWVSDQTLVALRRRLWLLCRHPPGALACALAQAILRALPLLLSALEALTAKAVILLELWRAQWRGLHSAHDFYPIPVHAGEMHAEWLARPNQVLGRAWDAPASRSCMYTEFVDPTLEHDLGSRSKPWALSPLIATMPYFEHRPIEAGAPEPPFPPKERIADDTTRLRTTSANGNGKNGKTKDSPSKRREYFTIPQDSIIAARILKFAFRHNFRLRLEMRILTTNRSISILV</sequence>
<evidence type="ECO:0000313" key="4">
    <source>
        <dbReference type="Proteomes" id="UP000308197"/>
    </source>
</evidence>
<feature type="compositionally biased region" description="Basic and acidic residues" evidence="1">
    <location>
        <begin position="188"/>
        <end position="197"/>
    </location>
</feature>
<dbReference type="InParanoid" id="A0A5C3NSZ7"/>
<evidence type="ECO:0000256" key="1">
    <source>
        <dbReference type="SAM" id="MobiDB-lite"/>
    </source>
</evidence>
<dbReference type="Pfam" id="PF08588">
    <property type="entry name" value="Duc1"/>
    <property type="match status" value="1"/>
</dbReference>